<proteinExistence type="predicted"/>
<accession>A0ACB9MTB0</accession>
<keyword evidence="2" id="KW-1185">Reference proteome</keyword>
<gene>
    <name evidence="1" type="ORF">MLD38_032007</name>
</gene>
<name>A0ACB9MTB0_9MYRT</name>
<protein>
    <submittedName>
        <fullName evidence="1">Uncharacterized protein</fullName>
    </submittedName>
</protein>
<dbReference type="EMBL" id="CM042888">
    <property type="protein sequence ID" value="KAI4326724.1"/>
    <property type="molecule type" value="Genomic_DNA"/>
</dbReference>
<sequence>MDLSIAKEPTYHKGKSEYDSRPVSSTSPPKPTQLSGPPHPRSYMEIMAMVQRGERPPNVRDIDDSLPDPNRPISNPRMAPRAKFPVERASSQEHVGAALATPIAMPEAAEAIQRTKATAQKELTDDQLMARTFEMSEESQKVTEISEYGAAVDALGSGMQTGSSSETREGPEST</sequence>
<dbReference type="Proteomes" id="UP001057402">
    <property type="component" value="Chromosome 9"/>
</dbReference>
<evidence type="ECO:0000313" key="1">
    <source>
        <dbReference type="EMBL" id="KAI4326724.1"/>
    </source>
</evidence>
<organism evidence="1 2">
    <name type="scientific">Melastoma candidum</name>
    <dbReference type="NCBI Taxonomy" id="119954"/>
    <lineage>
        <taxon>Eukaryota</taxon>
        <taxon>Viridiplantae</taxon>
        <taxon>Streptophyta</taxon>
        <taxon>Embryophyta</taxon>
        <taxon>Tracheophyta</taxon>
        <taxon>Spermatophyta</taxon>
        <taxon>Magnoliopsida</taxon>
        <taxon>eudicotyledons</taxon>
        <taxon>Gunneridae</taxon>
        <taxon>Pentapetalae</taxon>
        <taxon>rosids</taxon>
        <taxon>malvids</taxon>
        <taxon>Myrtales</taxon>
        <taxon>Melastomataceae</taxon>
        <taxon>Melastomatoideae</taxon>
        <taxon>Melastomateae</taxon>
        <taxon>Melastoma</taxon>
    </lineage>
</organism>
<evidence type="ECO:0000313" key="2">
    <source>
        <dbReference type="Proteomes" id="UP001057402"/>
    </source>
</evidence>
<reference evidence="2" key="1">
    <citation type="journal article" date="2023" name="Front. Plant Sci.">
        <title>Chromosomal-level genome assembly of Melastoma candidum provides insights into trichome evolution.</title>
        <authorList>
            <person name="Zhong Y."/>
            <person name="Wu W."/>
            <person name="Sun C."/>
            <person name="Zou P."/>
            <person name="Liu Y."/>
            <person name="Dai S."/>
            <person name="Zhou R."/>
        </authorList>
    </citation>
    <scope>NUCLEOTIDE SEQUENCE [LARGE SCALE GENOMIC DNA]</scope>
</reference>
<comment type="caution">
    <text evidence="1">The sequence shown here is derived from an EMBL/GenBank/DDBJ whole genome shotgun (WGS) entry which is preliminary data.</text>
</comment>